<organism evidence="8 9">
    <name type="scientific">Subtercola vilae</name>
    <dbReference type="NCBI Taxonomy" id="2056433"/>
    <lineage>
        <taxon>Bacteria</taxon>
        <taxon>Bacillati</taxon>
        <taxon>Actinomycetota</taxon>
        <taxon>Actinomycetes</taxon>
        <taxon>Micrococcales</taxon>
        <taxon>Microbacteriaceae</taxon>
        <taxon>Subtercola</taxon>
    </lineage>
</organism>
<dbReference type="CDD" id="cd24157">
    <property type="entry name" value="NUDIX_GDPMK"/>
    <property type="match status" value="1"/>
</dbReference>
<dbReference type="Proteomes" id="UP000306192">
    <property type="component" value="Unassembled WGS sequence"/>
</dbReference>
<accession>A0A4V4RGD7</accession>
<feature type="binding site" evidence="4">
    <location>
        <position position="138"/>
    </location>
    <ligand>
        <name>Mg(2+)</name>
        <dbReference type="ChEBI" id="CHEBI:18420"/>
        <label>1</label>
    </ligand>
</feature>
<dbReference type="GO" id="GO:0019693">
    <property type="term" value="P:ribose phosphate metabolic process"/>
    <property type="evidence" value="ECO:0007669"/>
    <property type="project" value="TreeGrafter"/>
</dbReference>
<evidence type="ECO:0000256" key="3">
    <source>
        <dbReference type="ARBA" id="ARBA00022801"/>
    </source>
</evidence>
<dbReference type="InterPro" id="IPR015797">
    <property type="entry name" value="NUDIX_hydrolase-like_dom_sf"/>
</dbReference>
<dbReference type="GO" id="GO:0006753">
    <property type="term" value="P:nucleoside phosphate metabolic process"/>
    <property type="evidence" value="ECO:0007669"/>
    <property type="project" value="TreeGrafter"/>
</dbReference>
<comment type="caution">
    <text evidence="8">The sequence shown here is derived from an EMBL/GenBank/DDBJ whole genome shotgun (WGS) entry which is preliminary data.</text>
</comment>
<comment type="subunit">
    <text evidence="2">Homodimer.</text>
</comment>
<dbReference type="PANTHER" id="PTHR11839">
    <property type="entry name" value="UDP/ADP-SUGAR PYROPHOSPHATASE"/>
    <property type="match status" value="1"/>
</dbReference>
<evidence type="ECO:0000256" key="1">
    <source>
        <dbReference type="ARBA" id="ARBA00001946"/>
    </source>
</evidence>
<evidence type="ECO:0000259" key="7">
    <source>
        <dbReference type="PROSITE" id="PS51462"/>
    </source>
</evidence>
<comment type="cofactor">
    <cofactor evidence="1 4">
        <name>Mg(2+)</name>
        <dbReference type="ChEBI" id="CHEBI:18420"/>
    </cofactor>
</comment>
<feature type="binding site" evidence="4">
    <location>
        <position position="134"/>
    </location>
    <ligand>
        <name>Mg(2+)</name>
        <dbReference type="ChEBI" id="CHEBI:18420"/>
        <label>1</label>
    </ligand>
</feature>
<dbReference type="GO" id="GO:0046872">
    <property type="term" value="F:metal ion binding"/>
    <property type="evidence" value="ECO:0007669"/>
    <property type="project" value="UniProtKB-KW"/>
</dbReference>
<dbReference type="AlphaFoldDB" id="A0A4V4RGD7"/>
<gene>
    <name evidence="8" type="ORF">D4765_11935</name>
</gene>
<evidence type="ECO:0000256" key="5">
    <source>
        <dbReference type="PIRSR" id="PIRSR604385-3"/>
    </source>
</evidence>
<feature type="binding site" evidence="4">
    <location>
        <position position="187"/>
    </location>
    <ligand>
        <name>Mg(2+)</name>
        <dbReference type="ChEBI" id="CHEBI:18420"/>
        <label>1</label>
    </ligand>
</feature>
<evidence type="ECO:0000256" key="6">
    <source>
        <dbReference type="SAM" id="MobiDB-lite"/>
    </source>
</evidence>
<reference evidence="8 9" key="1">
    <citation type="journal article" date="2019" name="Microorganisms">
        <title>Systematic Affiliation and Genome Analysis of Subtercola vilae DB165(T) with Particular Emphasis on Cold Adaptation of an Isolate from a High-Altitude Cold Volcano Lake.</title>
        <authorList>
            <person name="Villalobos A.S."/>
            <person name="Wiese J."/>
            <person name="Imhoff J.F."/>
            <person name="Dorador C."/>
            <person name="Keller A."/>
            <person name="Hentschel U."/>
        </authorList>
    </citation>
    <scope>NUCLEOTIDE SEQUENCE [LARGE SCALE GENOMIC DNA]</scope>
    <source>
        <strain evidence="8 9">DB165</strain>
    </source>
</reference>
<dbReference type="PANTHER" id="PTHR11839:SF18">
    <property type="entry name" value="NUDIX HYDROLASE DOMAIN-CONTAINING PROTEIN"/>
    <property type="match status" value="1"/>
</dbReference>
<keyword evidence="4" id="KW-0479">Metal-binding</keyword>
<evidence type="ECO:0000313" key="8">
    <source>
        <dbReference type="EMBL" id="TIH34994.1"/>
    </source>
</evidence>
<keyword evidence="4" id="KW-0460">Magnesium</keyword>
<protein>
    <submittedName>
        <fullName evidence="8">NUDIX domain-containing protein</fullName>
    </submittedName>
</protein>
<evidence type="ECO:0000313" key="9">
    <source>
        <dbReference type="Proteomes" id="UP000306192"/>
    </source>
</evidence>
<dbReference type="Pfam" id="PF00293">
    <property type="entry name" value="NUDIX"/>
    <property type="match status" value="1"/>
</dbReference>
<keyword evidence="3" id="KW-0378">Hydrolase</keyword>
<dbReference type="OrthoDB" id="5292471at2"/>
<dbReference type="GO" id="GO:0016818">
    <property type="term" value="F:hydrolase activity, acting on acid anhydrides, in phosphorus-containing anhydrides"/>
    <property type="evidence" value="ECO:0007669"/>
    <property type="project" value="InterPro"/>
</dbReference>
<feature type="binding site" evidence="4">
    <location>
        <position position="119"/>
    </location>
    <ligand>
        <name>Mg(2+)</name>
        <dbReference type="ChEBI" id="CHEBI:18420"/>
        <label>1</label>
    </ligand>
</feature>
<dbReference type="EMBL" id="QYRT01000022">
    <property type="protein sequence ID" value="TIH34994.1"/>
    <property type="molecule type" value="Genomic_DNA"/>
</dbReference>
<feature type="region of interest" description="Disordered" evidence="6">
    <location>
        <begin position="1"/>
        <end position="30"/>
    </location>
</feature>
<dbReference type="NCBIfam" id="TIGR00052">
    <property type="entry name" value="nudix-type nucleoside diphosphatase, YffH/AdpP family"/>
    <property type="match status" value="1"/>
</dbReference>
<dbReference type="RefSeq" id="WP_136642522.1">
    <property type="nucleotide sequence ID" value="NZ_QYRT01000022.1"/>
</dbReference>
<dbReference type="PROSITE" id="PS51462">
    <property type="entry name" value="NUDIX"/>
    <property type="match status" value="1"/>
</dbReference>
<dbReference type="Gene3D" id="3.90.79.10">
    <property type="entry name" value="Nucleoside Triphosphate Pyrophosphohydrolase"/>
    <property type="match status" value="1"/>
</dbReference>
<evidence type="ECO:0000256" key="4">
    <source>
        <dbReference type="PIRSR" id="PIRSR604385-2"/>
    </source>
</evidence>
<name>A0A4V4RGD7_9MICO</name>
<dbReference type="InterPro" id="IPR004385">
    <property type="entry name" value="NDP_pyrophosphatase"/>
</dbReference>
<evidence type="ECO:0000256" key="2">
    <source>
        <dbReference type="ARBA" id="ARBA00011738"/>
    </source>
</evidence>
<feature type="domain" description="Nudix hydrolase" evidence="7">
    <location>
        <begin position="77"/>
        <end position="215"/>
    </location>
</feature>
<dbReference type="GO" id="GO:0005829">
    <property type="term" value="C:cytosol"/>
    <property type="evidence" value="ECO:0007669"/>
    <property type="project" value="TreeGrafter"/>
</dbReference>
<proteinExistence type="predicted"/>
<dbReference type="InterPro" id="IPR000086">
    <property type="entry name" value="NUDIX_hydrolase_dom"/>
</dbReference>
<sequence length="228" mass="24611">MSAAAAGHPESTPGIDVADSRGRTGLDQVGRGLTGNPDVIVRDVRLLSSNWFVLRATTFDFRHRDGHWSTEDRETYDRGDGATVLLYNTEQNTVLLTRQFRFPAYVNGHPDGNLVEAPAGLLDDDDPLAAIERETAEETGYTISDAAHLFDLFMSPGSVTEKLHFFAARYSAATLTGAGGGLAGEGEDIENVELDFTEALAAIGTTIVDAKTVILLQWADRTGLLEAR</sequence>
<feature type="short sequence motif" description="Nudix box" evidence="5">
    <location>
        <begin position="120"/>
        <end position="141"/>
    </location>
</feature>
<dbReference type="SUPFAM" id="SSF55811">
    <property type="entry name" value="Nudix"/>
    <property type="match status" value="1"/>
</dbReference>
<keyword evidence="9" id="KW-1185">Reference proteome</keyword>